<dbReference type="AlphaFoldDB" id="A0A7G1N968"/>
<organism evidence="2 3">
    <name type="scientific">Streptomyces tuirus</name>
    <dbReference type="NCBI Taxonomy" id="68278"/>
    <lineage>
        <taxon>Bacteria</taxon>
        <taxon>Bacillati</taxon>
        <taxon>Actinomycetota</taxon>
        <taxon>Actinomycetes</taxon>
        <taxon>Kitasatosporales</taxon>
        <taxon>Streptomycetaceae</taxon>
        <taxon>Streptomyces</taxon>
    </lineage>
</organism>
<dbReference type="EMBL" id="AP023439">
    <property type="protein sequence ID" value="BCL19271.1"/>
    <property type="molecule type" value="Genomic_DNA"/>
</dbReference>
<dbReference type="Proteomes" id="UP000516373">
    <property type="component" value="Chromosome"/>
</dbReference>
<feature type="region of interest" description="Disordered" evidence="1">
    <location>
        <begin position="23"/>
        <end position="63"/>
    </location>
</feature>
<reference evidence="2 3" key="1">
    <citation type="journal article" date="2014" name="Int. J. Syst. Evol. Microbiol.">
        <title>Complete genome sequence of Corynebacterium casei LMG S-19264T (=DSM 44701T), isolated from a smear-ripened cheese.</title>
        <authorList>
            <consortium name="US DOE Joint Genome Institute (JGI-PGF)"/>
            <person name="Walter F."/>
            <person name="Albersmeier A."/>
            <person name="Kalinowski J."/>
            <person name="Ruckert C."/>
        </authorList>
    </citation>
    <scope>NUCLEOTIDE SEQUENCE [LARGE SCALE GENOMIC DNA]</scope>
    <source>
        <strain evidence="2 3">JCM 4255</strain>
    </source>
</reference>
<feature type="compositionally biased region" description="Low complexity" evidence="1">
    <location>
        <begin position="47"/>
        <end position="63"/>
    </location>
</feature>
<evidence type="ECO:0000256" key="1">
    <source>
        <dbReference type="SAM" id="MobiDB-lite"/>
    </source>
</evidence>
<sequence length="151" mass="15734">MTGRIGLTGGVIAQVPRALRGAPAARTGAGAEIRLLGPPRTREGRSSPRPVRAATPPATARPGAPWLKRTLVAAAPPATPTVEFRPRTEPVGSPLPVRCSGQPAATRGIAGPAPVLTPWARSVTHRFGKKILSESLTHSQPLRTLCQQALT</sequence>
<name>A0A7G1N968_9ACTN</name>
<accession>A0A7G1N968</accession>
<evidence type="ECO:0000313" key="3">
    <source>
        <dbReference type="Proteomes" id="UP000516373"/>
    </source>
</evidence>
<proteinExistence type="predicted"/>
<evidence type="ECO:0000313" key="2">
    <source>
        <dbReference type="EMBL" id="BCL19271.1"/>
    </source>
</evidence>
<gene>
    <name evidence="2" type="ORF">GCM10017668_11140</name>
</gene>
<protein>
    <submittedName>
        <fullName evidence="2">Uncharacterized protein</fullName>
    </submittedName>
</protein>
<dbReference type="KEGG" id="stui:GCM10017668_11140"/>